<name>A0A8J2UDQ3_9BACT</name>
<dbReference type="InterPro" id="IPR012373">
    <property type="entry name" value="Ferrdict_sens_TM"/>
</dbReference>
<dbReference type="PIRSF" id="PIRSF018266">
    <property type="entry name" value="FecR"/>
    <property type="match status" value="1"/>
</dbReference>
<keyword evidence="1" id="KW-0812">Transmembrane</keyword>
<feature type="domain" description="Protein FecR C-terminal" evidence="3">
    <location>
        <begin position="266"/>
        <end position="325"/>
    </location>
</feature>
<gene>
    <name evidence="4" type="ORF">GCM10011511_28450</name>
</gene>
<dbReference type="PANTHER" id="PTHR30273">
    <property type="entry name" value="PERIPLASMIC SIGNAL SENSOR AND SIGMA FACTOR ACTIVATOR FECR-RELATED"/>
    <property type="match status" value="1"/>
</dbReference>
<accession>A0A8J2UDQ3</accession>
<dbReference type="PANTHER" id="PTHR30273:SF2">
    <property type="entry name" value="PROTEIN FECR"/>
    <property type="match status" value="1"/>
</dbReference>
<dbReference type="Pfam" id="PF16344">
    <property type="entry name" value="FecR_C"/>
    <property type="match status" value="1"/>
</dbReference>
<keyword evidence="5" id="KW-1185">Reference proteome</keyword>
<sequence>MVSKEVDRQLLLHYLEGSCTREQLRQIREYLHDEAYRDSLNRFMQEEWETLNRSELPPLAGIEDQYARFRSIYMTPARRTPAVRIIRMVAVAAAIFFIIAGIRLLLPRLTNRQDHDAIPQWLSYHSEPGHHKELVLPDSSRIYLGSGSTLRYRQEGNGSRLVQLEGEAYFIVKHDQQRPFAVETGALITMDIGTEFNIRYYPGEPVVEVAVASGKVQVRQTGRHDAAPLAALIPGQLLHYDSLTQQSGITILPDVAQIGAWRKGILSFHSQRLKDVITELEHYYGARIQYIDTAADDIRITTLLDNKSLADALDIVSLTAGVHLTVIQTHK</sequence>
<protein>
    <submittedName>
        <fullName evidence="4">Anti-sigma factor</fullName>
    </submittedName>
</protein>
<dbReference type="RefSeq" id="WP_188932756.1">
    <property type="nucleotide sequence ID" value="NZ_BMJC01000003.1"/>
</dbReference>
<dbReference type="EMBL" id="BMJC01000003">
    <property type="protein sequence ID" value="GGB03458.1"/>
    <property type="molecule type" value="Genomic_DNA"/>
</dbReference>
<dbReference type="InterPro" id="IPR006860">
    <property type="entry name" value="FecR"/>
</dbReference>
<dbReference type="AlphaFoldDB" id="A0A8J2UDQ3"/>
<dbReference type="Gene3D" id="2.60.120.1440">
    <property type="match status" value="1"/>
</dbReference>
<dbReference type="Gene3D" id="3.55.50.30">
    <property type="match status" value="1"/>
</dbReference>
<dbReference type="Pfam" id="PF04773">
    <property type="entry name" value="FecR"/>
    <property type="match status" value="1"/>
</dbReference>
<organism evidence="4 5">
    <name type="scientific">Puia dinghuensis</name>
    <dbReference type="NCBI Taxonomy" id="1792502"/>
    <lineage>
        <taxon>Bacteria</taxon>
        <taxon>Pseudomonadati</taxon>
        <taxon>Bacteroidota</taxon>
        <taxon>Chitinophagia</taxon>
        <taxon>Chitinophagales</taxon>
        <taxon>Chitinophagaceae</taxon>
        <taxon>Puia</taxon>
    </lineage>
</organism>
<evidence type="ECO:0000313" key="4">
    <source>
        <dbReference type="EMBL" id="GGB03458.1"/>
    </source>
</evidence>
<keyword evidence="1" id="KW-0472">Membrane</keyword>
<evidence type="ECO:0000313" key="5">
    <source>
        <dbReference type="Proteomes" id="UP000607559"/>
    </source>
</evidence>
<proteinExistence type="predicted"/>
<evidence type="ECO:0000259" key="2">
    <source>
        <dbReference type="Pfam" id="PF04773"/>
    </source>
</evidence>
<reference evidence="4" key="1">
    <citation type="journal article" date="2014" name="Int. J. Syst. Evol. Microbiol.">
        <title>Complete genome sequence of Corynebacterium casei LMG S-19264T (=DSM 44701T), isolated from a smear-ripened cheese.</title>
        <authorList>
            <consortium name="US DOE Joint Genome Institute (JGI-PGF)"/>
            <person name="Walter F."/>
            <person name="Albersmeier A."/>
            <person name="Kalinowski J."/>
            <person name="Ruckert C."/>
        </authorList>
    </citation>
    <scope>NUCLEOTIDE SEQUENCE</scope>
    <source>
        <strain evidence="4">CGMCC 1.15448</strain>
    </source>
</reference>
<feature type="domain" description="FecR protein" evidence="2">
    <location>
        <begin position="125"/>
        <end position="217"/>
    </location>
</feature>
<dbReference type="Proteomes" id="UP000607559">
    <property type="component" value="Unassembled WGS sequence"/>
</dbReference>
<reference evidence="4" key="2">
    <citation type="submission" date="2020-09" db="EMBL/GenBank/DDBJ databases">
        <authorList>
            <person name="Sun Q."/>
            <person name="Zhou Y."/>
        </authorList>
    </citation>
    <scope>NUCLEOTIDE SEQUENCE</scope>
    <source>
        <strain evidence="4">CGMCC 1.15448</strain>
    </source>
</reference>
<evidence type="ECO:0000256" key="1">
    <source>
        <dbReference type="SAM" id="Phobius"/>
    </source>
</evidence>
<dbReference type="InterPro" id="IPR032508">
    <property type="entry name" value="FecR_C"/>
</dbReference>
<evidence type="ECO:0000259" key="3">
    <source>
        <dbReference type="Pfam" id="PF16344"/>
    </source>
</evidence>
<feature type="transmembrane region" description="Helical" evidence="1">
    <location>
        <begin position="85"/>
        <end position="106"/>
    </location>
</feature>
<keyword evidence="1" id="KW-1133">Transmembrane helix</keyword>
<dbReference type="GO" id="GO:0016989">
    <property type="term" value="F:sigma factor antagonist activity"/>
    <property type="evidence" value="ECO:0007669"/>
    <property type="project" value="TreeGrafter"/>
</dbReference>
<comment type="caution">
    <text evidence="4">The sequence shown here is derived from an EMBL/GenBank/DDBJ whole genome shotgun (WGS) entry which is preliminary data.</text>
</comment>